<name>A0A2T7PW37_POMCA</name>
<keyword evidence="3" id="KW-0812">Transmembrane</keyword>
<gene>
    <name evidence="4" type="ORF">C0Q70_00206</name>
</gene>
<feature type="transmembrane region" description="Helical" evidence="3">
    <location>
        <begin position="41"/>
        <end position="62"/>
    </location>
</feature>
<dbReference type="InterPro" id="IPR031424">
    <property type="entry name" value="QVR-like"/>
</dbReference>
<evidence type="ECO:0000256" key="2">
    <source>
        <dbReference type="ARBA" id="ARBA00023180"/>
    </source>
</evidence>
<dbReference type="AlphaFoldDB" id="A0A2T7PW37"/>
<sequence>MTYFSHLSARDCPRGVNELIEREVTEVRGSTSDERVTTMKAVFVIFVAIGTIFLALESGIAIKCFVCNSYHQADCADWFDNVTQHLVQCDDDQNRCRKVVQEVWIDDHWDVRYIRQCAKDGTIGPYQGRICQERYGSYNVRMRYCHCDNQDGLFAIKCFNCNSYHQPDCADWFDNVTQHLVNCFDWQTRCRKVVQEVWVEDHWDVRYIRQCAGSGEIGPYDGRVCQERYGSYNVRMRYCHCDNQDGCNAAPPALTPATTQYLLLLLTSAALHVLVNGSPTGWCMSGTC</sequence>
<proteinExistence type="predicted"/>
<evidence type="ECO:0008006" key="6">
    <source>
        <dbReference type="Google" id="ProtNLM"/>
    </source>
</evidence>
<dbReference type="PANTHER" id="PTHR33562">
    <property type="entry name" value="ATILLA, ISOFORM B-RELATED-RELATED"/>
    <property type="match status" value="1"/>
</dbReference>
<dbReference type="Proteomes" id="UP000245119">
    <property type="component" value="Linkage Group LG1"/>
</dbReference>
<evidence type="ECO:0000256" key="1">
    <source>
        <dbReference type="ARBA" id="ARBA00022729"/>
    </source>
</evidence>
<comment type="caution">
    <text evidence="4">The sequence shown here is derived from an EMBL/GenBank/DDBJ whole genome shotgun (WGS) entry which is preliminary data.</text>
</comment>
<dbReference type="SUPFAM" id="SSF57302">
    <property type="entry name" value="Snake toxin-like"/>
    <property type="match status" value="1"/>
</dbReference>
<dbReference type="STRING" id="400727.A0A2T7PW37"/>
<evidence type="ECO:0000256" key="3">
    <source>
        <dbReference type="SAM" id="Phobius"/>
    </source>
</evidence>
<dbReference type="EMBL" id="PZQS01000001">
    <property type="protein sequence ID" value="PVD37610.1"/>
    <property type="molecule type" value="Genomic_DNA"/>
</dbReference>
<keyword evidence="5" id="KW-1185">Reference proteome</keyword>
<dbReference type="GO" id="GO:0032222">
    <property type="term" value="P:regulation of synaptic transmission, cholinergic"/>
    <property type="evidence" value="ECO:0007669"/>
    <property type="project" value="InterPro"/>
</dbReference>
<keyword evidence="3" id="KW-1133">Transmembrane helix</keyword>
<reference evidence="4 5" key="1">
    <citation type="submission" date="2018-04" db="EMBL/GenBank/DDBJ databases">
        <title>The genome of golden apple snail Pomacea canaliculata provides insight into stress tolerance and invasive adaptation.</title>
        <authorList>
            <person name="Liu C."/>
            <person name="Liu B."/>
            <person name="Ren Y."/>
            <person name="Zhang Y."/>
            <person name="Wang H."/>
            <person name="Li S."/>
            <person name="Jiang F."/>
            <person name="Yin L."/>
            <person name="Zhang G."/>
            <person name="Qian W."/>
            <person name="Fan W."/>
        </authorList>
    </citation>
    <scope>NUCLEOTIDE SEQUENCE [LARGE SCALE GENOMIC DNA]</scope>
    <source>
        <strain evidence="4">SZHN2017</strain>
        <tissue evidence="4">Muscle</tissue>
    </source>
</reference>
<dbReference type="InterPro" id="IPR050975">
    <property type="entry name" value="Sleep_regulator"/>
</dbReference>
<dbReference type="PANTHER" id="PTHR33562:SF2">
    <property type="entry name" value="PROTEIN QUIVER"/>
    <property type="match status" value="1"/>
</dbReference>
<dbReference type="InterPro" id="IPR045860">
    <property type="entry name" value="Snake_toxin-like_sf"/>
</dbReference>
<organism evidence="4 5">
    <name type="scientific">Pomacea canaliculata</name>
    <name type="common">Golden apple snail</name>
    <dbReference type="NCBI Taxonomy" id="400727"/>
    <lineage>
        <taxon>Eukaryota</taxon>
        <taxon>Metazoa</taxon>
        <taxon>Spiralia</taxon>
        <taxon>Lophotrochozoa</taxon>
        <taxon>Mollusca</taxon>
        <taxon>Gastropoda</taxon>
        <taxon>Caenogastropoda</taxon>
        <taxon>Architaenioglossa</taxon>
        <taxon>Ampullarioidea</taxon>
        <taxon>Ampullariidae</taxon>
        <taxon>Pomacea</taxon>
    </lineage>
</organism>
<dbReference type="OrthoDB" id="6110560at2759"/>
<keyword evidence="3" id="KW-0472">Membrane</keyword>
<keyword evidence="2" id="KW-0325">Glycoprotein</keyword>
<evidence type="ECO:0000313" key="5">
    <source>
        <dbReference type="Proteomes" id="UP000245119"/>
    </source>
</evidence>
<evidence type="ECO:0000313" key="4">
    <source>
        <dbReference type="EMBL" id="PVD37610.1"/>
    </source>
</evidence>
<dbReference type="GO" id="GO:0030431">
    <property type="term" value="P:sleep"/>
    <property type="evidence" value="ECO:0007669"/>
    <property type="project" value="InterPro"/>
</dbReference>
<dbReference type="Pfam" id="PF17064">
    <property type="entry name" value="QVR"/>
    <property type="match status" value="2"/>
</dbReference>
<keyword evidence="1" id="KW-0732">Signal</keyword>
<protein>
    <recommendedName>
        <fullName evidence="6">Protein sleepless</fullName>
    </recommendedName>
</protein>
<accession>A0A2T7PW37</accession>